<gene>
    <name evidence="1" type="ORF">SDC9_30519</name>
</gene>
<dbReference type="EMBL" id="VSSQ01000191">
    <property type="protein sequence ID" value="MPL84554.1"/>
    <property type="molecule type" value="Genomic_DNA"/>
</dbReference>
<evidence type="ECO:0000313" key="1">
    <source>
        <dbReference type="EMBL" id="MPL84554.1"/>
    </source>
</evidence>
<name>A0A644V028_9ZZZZ</name>
<dbReference type="AlphaFoldDB" id="A0A644V028"/>
<organism evidence="1">
    <name type="scientific">bioreactor metagenome</name>
    <dbReference type="NCBI Taxonomy" id="1076179"/>
    <lineage>
        <taxon>unclassified sequences</taxon>
        <taxon>metagenomes</taxon>
        <taxon>ecological metagenomes</taxon>
    </lineage>
</organism>
<comment type="caution">
    <text evidence="1">The sequence shown here is derived from an EMBL/GenBank/DDBJ whole genome shotgun (WGS) entry which is preliminary data.</text>
</comment>
<proteinExistence type="predicted"/>
<sequence>MVLKRSFKEVLHFIRNPRRIYAAIWEELEELDERLSDDGETIVTSVASGPGYTQNQLNQAFGIANEIPLGFAEKFVGIYTNTNDNKKYLVTLSEGEYKGISFNTIS</sequence>
<accession>A0A644V028</accession>
<protein>
    <submittedName>
        <fullName evidence="1">Uncharacterized protein</fullName>
    </submittedName>
</protein>
<reference evidence="1" key="1">
    <citation type="submission" date="2019-08" db="EMBL/GenBank/DDBJ databases">
        <authorList>
            <person name="Kucharzyk K."/>
            <person name="Murdoch R.W."/>
            <person name="Higgins S."/>
            <person name="Loffler F."/>
        </authorList>
    </citation>
    <scope>NUCLEOTIDE SEQUENCE</scope>
</reference>